<keyword evidence="2" id="KW-1185">Reference proteome</keyword>
<dbReference type="AlphaFoldDB" id="A0A6S7HHC5"/>
<comment type="caution">
    <text evidence="1">The sequence shown here is derived from an EMBL/GenBank/DDBJ whole genome shotgun (WGS) entry which is preliminary data.</text>
</comment>
<protein>
    <submittedName>
        <fullName evidence="1">Uncharacterized protein</fullName>
    </submittedName>
</protein>
<proteinExistence type="predicted"/>
<evidence type="ECO:0000313" key="1">
    <source>
        <dbReference type="EMBL" id="CAB4002643.1"/>
    </source>
</evidence>
<evidence type="ECO:0000313" key="2">
    <source>
        <dbReference type="Proteomes" id="UP001152795"/>
    </source>
</evidence>
<sequence>MMFMIFVVPTLGVLLSLPSKLSAAESSGCTFVAKNTSIPVQKCLKLGYIRVAGRRVPLGVYEMRIQLEEPRREAVLYCGRYSGTYSWQFAKKDANQIRVSFLHGYLHINVYWCDSFSGPKNAGIHCVVEAFSTACPGRIGDNHTCVYEVQKKHFSSDTVRNAVEVKAEVAAQVKKADVSAGVTHTKEHTVVNTYSVKSRSYIVIPAGYRFCSFSEVNSVKDHLAATGFKWECKLPAYVQTSSITGRCTDLSLCETQSPCPSTDTQPFSSGDKSAVAHPLAIMLLPLFIIVK</sequence>
<accession>A0A6S7HHC5</accession>
<reference evidence="1" key="1">
    <citation type="submission" date="2020-04" db="EMBL/GenBank/DDBJ databases">
        <authorList>
            <person name="Alioto T."/>
            <person name="Alioto T."/>
            <person name="Gomez Garrido J."/>
        </authorList>
    </citation>
    <scope>NUCLEOTIDE SEQUENCE</scope>
    <source>
        <strain evidence="1">A484AB</strain>
    </source>
</reference>
<dbReference type="Proteomes" id="UP001152795">
    <property type="component" value="Unassembled WGS sequence"/>
</dbReference>
<dbReference type="EMBL" id="CACRXK020004406">
    <property type="protein sequence ID" value="CAB4002643.1"/>
    <property type="molecule type" value="Genomic_DNA"/>
</dbReference>
<name>A0A6S7HHC5_PARCT</name>
<organism evidence="1 2">
    <name type="scientific">Paramuricea clavata</name>
    <name type="common">Red gorgonian</name>
    <name type="synonym">Violescent sea-whip</name>
    <dbReference type="NCBI Taxonomy" id="317549"/>
    <lineage>
        <taxon>Eukaryota</taxon>
        <taxon>Metazoa</taxon>
        <taxon>Cnidaria</taxon>
        <taxon>Anthozoa</taxon>
        <taxon>Octocorallia</taxon>
        <taxon>Malacalcyonacea</taxon>
        <taxon>Plexauridae</taxon>
        <taxon>Paramuricea</taxon>
    </lineage>
</organism>
<gene>
    <name evidence="1" type="ORF">PACLA_8A028452</name>
</gene>